<gene>
    <name evidence="10" type="ORF">CIK84_17950</name>
</gene>
<evidence type="ECO:0000256" key="6">
    <source>
        <dbReference type="ARBA" id="ARBA00022840"/>
    </source>
</evidence>
<dbReference type="GO" id="GO:0043190">
    <property type="term" value="C:ATP-binding cassette (ABC) transporter complex"/>
    <property type="evidence" value="ECO:0007669"/>
    <property type="project" value="TreeGrafter"/>
</dbReference>
<protein>
    <recommendedName>
        <fullName evidence="9">ABC transporter domain-containing protein</fullName>
    </recommendedName>
</protein>
<dbReference type="PROSITE" id="PS50893">
    <property type="entry name" value="ABC_TRANSPORTER_2"/>
    <property type="match status" value="2"/>
</dbReference>
<dbReference type="Proteomes" id="UP000235739">
    <property type="component" value="Unassembled WGS sequence"/>
</dbReference>
<keyword evidence="7" id="KW-1278">Translocase</keyword>
<keyword evidence="3" id="KW-0813">Transport</keyword>
<keyword evidence="6" id="KW-0067">ATP-binding</keyword>
<evidence type="ECO:0000256" key="7">
    <source>
        <dbReference type="ARBA" id="ARBA00022967"/>
    </source>
</evidence>
<accession>A0A2N7RXR1</accession>
<reference evidence="10 11" key="1">
    <citation type="journal article" date="2017" name="Elife">
        <title>Extensive horizontal gene transfer in cheese-associated bacteria.</title>
        <authorList>
            <person name="Bonham K.S."/>
            <person name="Wolfe B.E."/>
            <person name="Dutton R.J."/>
        </authorList>
    </citation>
    <scope>NUCLEOTIDE SEQUENCE [LARGE SCALE GENOMIC DNA]</scope>
    <source>
        <strain evidence="10 11">JB182</strain>
    </source>
</reference>
<dbReference type="InterPro" id="IPR003439">
    <property type="entry name" value="ABC_transporter-like_ATP-bd"/>
</dbReference>
<dbReference type="EMBL" id="PNQX01000004">
    <property type="protein sequence ID" value="PMQ18680.1"/>
    <property type="molecule type" value="Genomic_DNA"/>
</dbReference>
<evidence type="ECO:0000259" key="9">
    <source>
        <dbReference type="PROSITE" id="PS50893"/>
    </source>
</evidence>
<dbReference type="PANTHER" id="PTHR43553">
    <property type="entry name" value="HEAVY METAL TRANSPORTER"/>
    <property type="match status" value="1"/>
</dbReference>
<dbReference type="AlphaFoldDB" id="A0A2N7RXR1"/>
<dbReference type="GO" id="GO:0005524">
    <property type="term" value="F:ATP binding"/>
    <property type="evidence" value="ECO:0007669"/>
    <property type="project" value="UniProtKB-KW"/>
</dbReference>
<keyword evidence="4" id="KW-1003">Cell membrane</keyword>
<dbReference type="InterPro" id="IPR003593">
    <property type="entry name" value="AAA+_ATPase"/>
</dbReference>
<dbReference type="GO" id="GO:0042626">
    <property type="term" value="F:ATPase-coupled transmembrane transporter activity"/>
    <property type="evidence" value="ECO:0007669"/>
    <property type="project" value="TreeGrafter"/>
</dbReference>
<evidence type="ECO:0000256" key="2">
    <source>
        <dbReference type="ARBA" id="ARBA00005417"/>
    </source>
</evidence>
<evidence type="ECO:0000256" key="3">
    <source>
        <dbReference type="ARBA" id="ARBA00022448"/>
    </source>
</evidence>
<dbReference type="PANTHER" id="PTHR43553:SF27">
    <property type="entry name" value="ENERGY-COUPLING FACTOR TRANSPORTER ATP-BINDING PROTEIN ECFA2"/>
    <property type="match status" value="1"/>
</dbReference>
<feature type="domain" description="ABC transporter" evidence="9">
    <location>
        <begin position="15"/>
        <end position="261"/>
    </location>
</feature>
<dbReference type="CDD" id="cd03225">
    <property type="entry name" value="ABC_cobalt_CbiO_domain1"/>
    <property type="match status" value="2"/>
</dbReference>
<evidence type="ECO:0000256" key="8">
    <source>
        <dbReference type="ARBA" id="ARBA00023136"/>
    </source>
</evidence>
<dbReference type="InterPro" id="IPR015856">
    <property type="entry name" value="ABC_transpr_CbiO/EcfA_su"/>
</dbReference>
<sequence length="460" mass="49774">MRRKLSHQSTAVLGLNLRSFAYLDGADATLRDMQLDVHPGSLTVISGHSGSGKSTLGAILAGLLPRHGMDQLVGTVHVDGTEIEFSHSSTPRVDVAQWAKHVGLLPQDAGHYLSGIRGTVAEELAFSLENAGVPREQMHRQVTQLARRLRLEHLLERNPKQLSGGQERLVALAALAISEPGVLVLDEPLAGLDRWATGLVSEMINKLRANGTVLVVLADSMQPWAHEADGLWALDRGTLQRISSEKLQRELESATTHRQPIPVDSRVLLKVDSVHLAYPGSTKPVVQDLNLQLRSGECLGLAGANGSGKTTLLKAIAGLLEPSAGTLGTFGQTGMLLQNSSDQLFERTVFREVSFGIPKKSAMLNRISEVLAQLGLESFAQTHPYELPASARRLVALATVMIHKPQILLLDEPTEALDEAGEAKLRETIAAVLERGGAVILSTHDERFMESVAHRVHLMK</sequence>
<dbReference type="Pfam" id="PF00005">
    <property type="entry name" value="ABC_tran"/>
    <property type="match status" value="2"/>
</dbReference>
<dbReference type="SMART" id="SM00382">
    <property type="entry name" value="AAA"/>
    <property type="match status" value="2"/>
</dbReference>
<dbReference type="RefSeq" id="WP_102599227.1">
    <property type="nucleotide sequence ID" value="NZ_JBQDUD010000050.1"/>
</dbReference>
<comment type="subcellular location">
    <subcellularLocation>
        <location evidence="1">Cell membrane</location>
        <topology evidence="1">Peripheral membrane protein</topology>
    </subcellularLocation>
</comment>
<dbReference type="InterPro" id="IPR050095">
    <property type="entry name" value="ECF_ABC_transporter_ATP-bd"/>
</dbReference>
<name>A0A2N7RXR1_9MICC</name>
<proteinExistence type="inferred from homology"/>
<feature type="domain" description="ABC transporter" evidence="9">
    <location>
        <begin position="269"/>
        <end position="460"/>
    </location>
</feature>
<evidence type="ECO:0000313" key="10">
    <source>
        <dbReference type="EMBL" id="PMQ18680.1"/>
    </source>
</evidence>
<evidence type="ECO:0000256" key="4">
    <source>
        <dbReference type="ARBA" id="ARBA00022475"/>
    </source>
</evidence>
<dbReference type="InterPro" id="IPR027417">
    <property type="entry name" value="P-loop_NTPase"/>
</dbReference>
<evidence type="ECO:0000256" key="5">
    <source>
        <dbReference type="ARBA" id="ARBA00022741"/>
    </source>
</evidence>
<evidence type="ECO:0000256" key="1">
    <source>
        <dbReference type="ARBA" id="ARBA00004202"/>
    </source>
</evidence>
<keyword evidence="8" id="KW-0472">Membrane</keyword>
<comment type="similarity">
    <text evidence="2">Belongs to the ABC transporter superfamily.</text>
</comment>
<dbReference type="SUPFAM" id="SSF52540">
    <property type="entry name" value="P-loop containing nucleoside triphosphate hydrolases"/>
    <property type="match status" value="2"/>
</dbReference>
<organism evidence="10 11">
    <name type="scientific">Glutamicibacter arilaitensis</name>
    <dbReference type="NCBI Taxonomy" id="256701"/>
    <lineage>
        <taxon>Bacteria</taxon>
        <taxon>Bacillati</taxon>
        <taxon>Actinomycetota</taxon>
        <taxon>Actinomycetes</taxon>
        <taxon>Micrococcales</taxon>
        <taxon>Micrococcaceae</taxon>
        <taxon>Glutamicibacter</taxon>
    </lineage>
</organism>
<evidence type="ECO:0000313" key="11">
    <source>
        <dbReference type="Proteomes" id="UP000235739"/>
    </source>
</evidence>
<comment type="caution">
    <text evidence="10">The sequence shown here is derived from an EMBL/GenBank/DDBJ whole genome shotgun (WGS) entry which is preliminary data.</text>
</comment>
<dbReference type="Gene3D" id="3.40.50.300">
    <property type="entry name" value="P-loop containing nucleotide triphosphate hydrolases"/>
    <property type="match status" value="2"/>
</dbReference>
<keyword evidence="5" id="KW-0547">Nucleotide-binding</keyword>
<dbReference type="GO" id="GO:0016887">
    <property type="term" value="F:ATP hydrolysis activity"/>
    <property type="evidence" value="ECO:0007669"/>
    <property type="project" value="InterPro"/>
</dbReference>